<feature type="chain" id="PRO_5026123119" evidence="4">
    <location>
        <begin position="30"/>
        <end position="513"/>
    </location>
</feature>
<keyword evidence="3" id="KW-0472">Membrane</keyword>
<protein>
    <submittedName>
        <fullName evidence="6">Uncharacterized protein LOC100176584</fullName>
    </submittedName>
</protein>
<dbReference type="PROSITE" id="PS01180">
    <property type="entry name" value="CUB"/>
    <property type="match status" value="1"/>
</dbReference>
<accession>A0A6F9DH81</accession>
<evidence type="ECO:0000256" key="3">
    <source>
        <dbReference type="SAM" id="Phobius"/>
    </source>
</evidence>
<feature type="domain" description="CUB" evidence="5">
    <location>
        <begin position="176"/>
        <end position="255"/>
    </location>
</feature>
<evidence type="ECO:0000256" key="1">
    <source>
        <dbReference type="ARBA" id="ARBA00023157"/>
    </source>
</evidence>
<proteinExistence type="evidence at transcript level"/>
<gene>
    <name evidence="6" type="primary">LOC100176584</name>
</gene>
<evidence type="ECO:0000256" key="4">
    <source>
        <dbReference type="SAM" id="SignalP"/>
    </source>
</evidence>
<dbReference type="EMBL" id="LR786464">
    <property type="protein sequence ID" value="CAB3261043.1"/>
    <property type="molecule type" value="mRNA"/>
</dbReference>
<dbReference type="AlphaFoldDB" id="A0A6F9DH81"/>
<reference evidence="6" key="1">
    <citation type="submission" date="2020-04" db="EMBL/GenBank/DDBJ databases">
        <authorList>
            <person name="Neveu A P."/>
        </authorList>
    </citation>
    <scope>NUCLEOTIDE SEQUENCE</scope>
    <source>
        <tissue evidence="6">Whole embryo</tissue>
    </source>
</reference>
<keyword evidence="3" id="KW-1133">Transmembrane helix</keyword>
<dbReference type="InterPro" id="IPR000859">
    <property type="entry name" value="CUB_dom"/>
</dbReference>
<name>A0A6F9DH81_9ASCI</name>
<dbReference type="InterPro" id="IPR035914">
    <property type="entry name" value="Sperma_CUB_dom_sf"/>
</dbReference>
<keyword evidence="3" id="KW-0812">Transmembrane</keyword>
<dbReference type="SUPFAM" id="SSF49854">
    <property type="entry name" value="Spermadhesin, CUB domain"/>
    <property type="match status" value="1"/>
</dbReference>
<evidence type="ECO:0000259" key="5">
    <source>
        <dbReference type="PROSITE" id="PS01180"/>
    </source>
</evidence>
<evidence type="ECO:0000313" key="6">
    <source>
        <dbReference type="EMBL" id="CAB3261043.1"/>
    </source>
</evidence>
<keyword evidence="4" id="KW-0732">Signal</keyword>
<comment type="caution">
    <text evidence="2">Lacks conserved residue(s) required for the propagation of feature annotation.</text>
</comment>
<sequence>MVRVWCETRSMCRLIVWLLVLLCSFFAQASIVETSLDNTTAETLENNDVDRPNTIQALPCGGTVEAGYLATALEIPKLQPGQSASCGWWIRSPHPTMTIGVAVVDTLLKWFATDTLSIDIYDGMPSNRTLLTHWHGLSDLQHFMVPVVSTTNTIFVNYTATGPMVNLDCKLMYYMCGGLILESRYFIQSPVFNASTPHETVGHLSCKWRIEMPSSAKYGYVIVDYLNLPKPSHCDTLLLTTTNGTIKSVEDGGNCTENSDAGCAETNTTSQLNEFHLTRRRMCSEIEKFSPTVTSTNPNMTSLNPNVTSSHREFMTSHTSMLSINSERFQFIVFNGSVTTLQYSTLVPEYHNGFQFFYEIMRKPYTGRRKTKSTPWYLTYAPLVFYVPIGITLGLSIIMFQNIRHPRDLKIKTFPDAGNYSTATSLVESVVERSTPKSAIRSIMKRSKSLDANRLSDCSYMAVPGAAASGDKIHWENKTELARDLSSISRETSEETVDKPLVRKVTFKKPSIV</sequence>
<keyword evidence="1" id="KW-1015">Disulfide bond</keyword>
<feature type="transmembrane region" description="Helical" evidence="3">
    <location>
        <begin position="376"/>
        <end position="400"/>
    </location>
</feature>
<evidence type="ECO:0000256" key="2">
    <source>
        <dbReference type="PROSITE-ProRule" id="PRU00059"/>
    </source>
</evidence>
<organism evidence="6">
    <name type="scientific">Phallusia mammillata</name>
    <dbReference type="NCBI Taxonomy" id="59560"/>
    <lineage>
        <taxon>Eukaryota</taxon>
        <taxon>Metazoa</taxon>
        <taxon>Chordata</taxon>
        <taxon>Tunicata</taxon>
        <taxon>Ascidiacea</taxon>
        <taxon>Phlebobranchia</taxon>
        <taxon>Ascidiidae</taxon>
        <taxon>Phallusia</taxon>
    </lineage>
</organism>
<feature type="signal peptide" evidence="4">
    <location>
        <begin position="1"/>
        <end position="29"/>
    </location>
</feature>